<protein>
    <submittedName>
        <fullName evidence="1">Uncharacterized protein</fullName>
    </submittedName>
</protein>
<dbReference type="EMBL" id="JAMKPW020000026">
    <property type="protein sequence ID" value="KAK8204611.1"/>
    <property type="molecule type" value="Genomic_DNA"/>
</dbReference>
<comment type="caution">
    <text evidence="1">The sequence shown here is derived from an EMBL/GenBank/DDBJ whole genome shotgun (WGS) entry which is preliminary data.</text>
</comment>
<sequence length="131" mass="14167">MMRYTTALIVETKREVQRTFVRVALAGSRLRTGGNVDPGGDPLKLGILGLGIVVLRLGQQVPSDGSGQSNFGLYPGVVARLDFYTAKPVPLPCGTINEEITLPEVTCKLFGYPGDPREARRVAQGRALSRR</sequence>
<proteinExistence type="predicted"/>
<gene>
    <name evidence="1" type="ORF">M8818_005050</name>
</gene>
<reference evidence="1" key="1">
    <citation type="submission" date="2024-02" db="EMBL/GenBank/DDBJ databases">
        <title>Metagenome Assembled Genome of Zalaria obscura JY119.</title>
        <authorList>
            <person name="Vighnesh L."/>
            <person name="Jagadeeshwari U."/>
            <person name="Venkata Ramana C."/>
            <person name="Sasikala C."/>
        </authorList>
    </citation>
    <scope>NUCLEOTIDE SEQUENCE</scope>
    <source>
        <strain evidence="1">JY119</strain>
    </source>
</reference>
<dbReference type="Proteomes" id="UP001320706">
    <property type="component" value="Unassembled WGS sequence"/>
</dbReference>
<keyword evidence="2" id="KW-1185">Reference proteome</keyword>
<accession>A0ACC3SAV3</accession>
<evidence type="ECO:0000313" key="1">
    <source>
        <dbReference type="EMBL" id="KAK8204611.1"/>
    </source>
</evidence>
<name>A0ACC3SAV3_9PEZI</name>
<evidence type="ECO:0000313" key="2">
    <source>
        <dbReference type="Proteomes" id="UP001320706"/>
    </source>
</evidence>
<organism evidence="1 2">
    <name type="scientific">Zalaria obscura</name>
    <dbReference type="NCBI Taxonomy" id="2024903"/>
    <lineage>
        <taxon>Eukaryota</taxon>
        <taxon>Fungi</taxon>
        <taxon>Dikarya</taxon>
        <taxon>Ascomycota</taxon>
        <taxon>Pezizomycotina</taxon>
        <taxon>Dothideomycetes</taxon>
        <taxon>Dothideomycetidae</taxon>
        <taxon>Dothideales</taxon>
        <taxon>Zalariaceae</taxon>
        <taxon>Zalaria</taxon>
    </lineage>
</organism>